<name>A0ABQ9FNI3_TEGGR</name>
<evidence type="ECO:0000256" key="2">
    <source>
        <dbReference type="ARBA" id="ARBA00022898"/>
    </source>
</evidence>
<dbReference type="CDD" id="cd00610">
    <property type="entry name" value="OAT_like"/>
    <property type="match status" value="1"/>
</dbReference>
<organism evidence="5 6">
    <name type="scientific">Tegillarca granosa</name>
    <name type="common">Malaysian cockle</name>
    <name type="synonym">Anadara granosa</name>
    <dbReference type="NCBI Taxonomy" id="220873"/>
    <lineage>
        <taxon>Eukaryota</taxon>
        <taxon>Metazoa</taxon>
        <taxon>Spiralia</taxon>
        <taxon>Lophotrochozoa</taxon>
        <taxon>Mollusca</taxon>
        <taxon>Bivalvia</taxon>
        <taxon>Autobranchia</taxon>
        <taxon>Pteriomorphia</taxon>
        <taxon>Arcoida</taxon>
        <taxon>Arcoidea</taxon>
        <taxon>Arcidae</taxon>
        <taxon>Tegillarca</taxon>
    </lineage>
</organism>
<dbReference type="InterPro" id="IPR049704">
    <property type="entry name" value="Aminotrans_3_PPA_site"/>
</dbReference>
<keyword evidence="6" id="KW-1185">Reference proteome</keyword>
<dbReference type="InterPro" id="IPR015424">
    <property type="entry name" value="PyrdxlP-dep_Trfase"/>
</dbReference>
<dbReference type="Proteomes" id="UP001217089">
    <property type="component" value="Unassembled WGS sequence"/>
</dbReference>
<sequence length="485" mass="53473">MPEKPELSYKQTLQMRRSYLGKSVKLHFDVKPVKLVRGSRQYLYDDSGNEYLDCISNVSHVGHCHPHVVHAGQEQMAKLTTCSGFLNEKMVDYCKRIIATLPDKLCVCYFLNSGSEANDMALRLARAFTGHDDVICLDNAYHGNIEQLLEVSPSRWKKCGIIKKDWVHTVPCPDTYRGKYREDSQNPGLLYANEVKDAINKAIANGRNIAAFLSETVISSSGYINPPDKYFKHAYRHVREAGGLCIADEVQVGMGRTGEHFWSFQNFDVIPDIVTVGKPLGNGHPMALVITTKEIADSVCEYSNSFGGNPVACAVGIAVLDVIKNEQMLSSAKSVGKCLLDGFRAILPNHPMMGDVRGIGLAIGVEIVMDKESRKPAKEAAEILAYKMKEKKIIISNEGPDKNVMCLIPPMCFTCENARRVVQAMDIALSDIEKGASEVGLTTATGSSTDQCEVVPLNILSADTSQLSDSDDEPNVKRVRYDDVD</sequence>
<evidence type="ECO:0000256" key="1">
    <source>
        <dbReference type="ARBA" id="ARBA00008954"/>
    </source>
</evidence>
<evidence type="ECO:0000256" key="3">
    <source>
        <dbReference type="RuleBase" id="RU003560"/>
    </source>
</evidence>
<comment type="similarity">
    <text evidence="1 3">Belongs to the class-III pyridoxal-phosphate-dependent aminotransferase family.</text>
</comment>
<dbReference type="InterPro" id="IPR005814">
    <property type="entry name" value="Aminotrans_3"/>
</dbReference>
<dbReference type="PANTHER" id="PTHR45688">
    <property type="match status" value="1"/>
</dbReference>
<dbReference type="Gene3D" id="3.40.640.10">
    <property type="entry name" value="Type I PLP-dependent aspartate aminotransferase-like (Major domain)"/>
    <property type="match status" value="1"/>
</dbReference>
<reference evidence="5 6" key="1">
    <citation type="submission" date="2022-12" db="EMBL/GenBank/DDBJ databases">
        <title>Chromosome-level genome of Tegillarca granosa.</title>
        <authorList>
            <person name="Kim J."/>
        </authorList>
    </citation>
    <scope>NUCLEOTIDE SEQUENCE [LARGE SCALE GENOMIC DNA]</scope>
    <source>
        <strain evidence="5">Teg-2019</strain>
        <tissue evidence="5">Adductor muscle</tissue>
    </source>
</reference>
<feature type="region of interest" description="Disordered" evidence="4">
    <location>
        <begin position="463"/>
        <end position="485"/>
    </location>
</feature>
<keyword evidence="2 3" id="KW-0663">Pyridoxal phosphate</keyword>
<dbReference type="SUPFAM" id="SSF53383">
    <property type="entry name" value="PLP-dependent transferases"/>
    <property type="match status" value="1"/>
</dbReference>
<dbReference type="InterPro" id="IPR015422">
    <property type="entry name" value="PyrdxlP-dep_Trfase_small"/>
</dbReference>
<dbReference type="PIRSF" id="PIRSF000521">
    <property type="entry name" value="Transaminase_4ab_Lys_Orn"/>
    <property type="match status" value="1"/>
</dbReference>
<comment type="caution">
    <text evidence="5">The sequence shown here is derived from an EMBL/GenBank/DDBJ whole genome shotgun (WGS) entry which is preliminary data.</text>
</comment>
<dbReference type="PANTHER" id="PTHR45688:SF13">
    <property type="entry name" value="ALANINE--GLYOXYLATE AMINOTRANSFERASE 2-LIKE"/>
    <property type="match status" value="1"/>
</dbReference>
<evidence type="ECO:0000313" key="6">
    <source>
        <dbReference type="Proteomes" id="UP001217089"/>
    </source>
</evidence>
<proteinExistence type="inferred from homology"/>
<feature type="compositionally biased region" description="Basic and acidic residues" evidence="4">
    <location>
        <begin position="474"/>
        <end position="485"/>
    </location>
</feature>
<evidence type="ECO:0000313" key="5">
    <source>
        <dbReference type="EMBL" id="KAJ8318843.1"/>
    </source>
</evidence>
<protein>
    <submittedName>
        <fullName evidence="5">Uncharacterized protein</fullName>
    </submittedName>
</protein>
<dbReference type="PROSITE" id="PS00600">
    <property type="entry name" value="AA_TRANSFER_CLASS_3"/>
    <property type="match status" value="1"/>
</dbReference>
<dbReference type="InterPro" id="IPR015421">
    <property type="entry name" value="PyrdxlP-dep_Trfase_major"/>
</dbReference>
<dbReference type="Pfam" id="PF00202">
    <property type="entry name" value="Aminotran_3"/>
    <property type="match status" value="1"/>
</dbReference>
<gene>
    <name evidence="5" type="ORF">KUTeg_003934</name>
</gene>
<evidence type="ECO:0000256" key="4">
    <source>
        <dbReference type="SAM" id="MobiDB-lite"/>
    </source>
</evidence>
<dbReference type="Gene3D" id="3.90.1150.10">
    <property type="entry name" value="Aspartate Aminotransferase, domain 1"/>
    <property type="match status" value="1"/>
</dbReference>
<dbReference type="EMBL" id="JARBDR010000214">
    <property type="protein sequence ID" value="KAJ8318843.1"/>
    <property type="molecule type" value="Genomic_DNA"/>
</dbReference>
<accession>A0ABQ9FNI3</accession>